<evidence type="ECO:0000313" key="7">
    <source>
        <dbReference type="EMBL" id="GGF82110.1"/>
    </source>
</evidence>
<dbReference type="InterPro" id="IPR051202">
    <property type="entry name" value="Peptidase_C40"/>
</dbReference>
<organism evidence="7 8">
    <name type="scientific">Arenimonas maotaiensis</name>
    <dbReference type="NCBI Taxonomy" id="1446479"/>
    <lineage>
        <taxon>Bacteria</taxon>
        <taxon>Pseudomonadati</taxon>
        <taxon>Pseudomonadota</taxon>
        <taxon>Gammaproteobacteria</taxon>
        <taxon>Lysobacterales</taxon>
        <taxon>Lysobacteraceae</taxon>
        <taxon>Arenimonas</taxon>
    </lineage>
</organism>
<keyword evidence="3" id="KW-0378">Hydrolase</keyword>
<evidence type="ECO:0000256" key="1">
    <source>
        <dbReference type="ARBA" id="ARBA00007074"/>
    </source>
</evidence>
<reference evidence="7" key="1">
    <citation type="journal article" date="2014" name="Int. J. Syst. Evol. Microbiol.">
        <title>Complete genome sequence of Corynebacterium casei LMG S-19264T (=DSM 44701T), isolated from a smear-ripened cheese.</title>
        <authorList>
            <consortium name="US DOE Joint Genome Institute (JGI-PGF)"/>
            <person name="Walter F."/>
            <person name="Albersmeier A."/>
            <person name="Kalinowski J."/>
            <person name="Ruckert C."/>
        </authorList>
    </citation>
    <scope>NUCLEOTIDE SEQUENCE</scope>
    <source>
        <strain evidence="7">CGMCC 1.12726</strain>
    </source>
</reference>
<evidence type="ECO:0000256" key="5">
    <source>
        <dbReference type="SAM" id="SignalP"/>
    </source>
</evidence>
<comment type="similarity">
    <text evidence="1">Belongs to the peptidase C40 family.</text>
</comment>
<dbReference type="PROSITE" id="PS51935">
    <property type="entry name" value="NLPC_P60"/>
    <property type="match status" value="1"/>
</dbReference>
<reference evidence="7" key="2">
    <citation type="submission" date="2020-09" db="EMBL/GenBank/DDBJ databases">
        <authorList>
            <person name="Sun Q."/>
            <person name="Zhou Y."/>
        </authorList>
    </citation>
    <scope>NUCLEOTIDE SEQUENCE</scope>
    <source>
        <strain evidence="7">CGMCC 1.12726</strain>
    </source>
</reference>
<proteinExistence type="inferred from homology"/>
<keyword evidence="8" id="KW-1185">Reference proteome</keyword>
<name>A0A917FGZ0_9GAMM</name>
<keyword evidence="2" id="KW-0645">Protease</keyword>
<gene>
    <name evidence="7" type="ORF">GCM10010960_00210</name>
</gene>
<dbReference type="InterPro" id="IPR038765">
    <property type="entry name" value="Papain-like_cys_pep_sf"/>
</dbReference>
<evidence type="ECO:0000256" key="3">
    <source>
        <dbReference type="ARBA" id="ARBA00022801"/>
    </source>
</evidence>
<dbReference type="InterPro" id="IPR000064">
    <property type="entry name" value="NLP_P60_dom"/>
</dbReference>
<dbReference type="SUPFAM" id="SSF54001">
    <property type="entry name" value="Cysteine proteinases"/>
    <property type="match status" value="1"/>
</dbReference>
<dbReference type="AlphaFoldDB" id="A0A917FGZ0"/>
<keyword evidence="5" id="KW-0732">Signal</keyword>
<protein>
    <recommendedName>
        <fullName evidence="6">NlpC/P60 domain-containing protein</fullName>
    </recommendedName>
</protein>
<dbReference type="RefSeq" id="WP_188446449.1">
    <property type="nucleotide sequence ID" value="NZ_BMFO01000001.1"/>
</dbReference>
<dbReference type="PIRSF" id="PIRSF019015">
    <property type="entry name" value="P60_peptidase_YkfC"/>
    <property type="match status" value="1"/>
</dbReference>
<dbReference type="Gene3D" id="3.90.1720.10">
    <property type="entry name" value="endopeptidase domain like (from Nostoc punctiforme)"/>
    <property type="match status" value="1"/>
</dbReference>
<dbReference type="InterPro" id="IPR039439">
    <property type="entry name" value="SH3b1_dom"/>
</dbReference>
<dbReference type="Pfam" id="PF12913">
    <property type="entry name" value="SH3_6"/>
    <property type="match status" value="1"/>
</dbReference>
<dbReference type="PANTHER" id="PTHR47053:SF1">
    <property type="entry name" value="MUREIN DD-ENDOPEPTIDASE MEPH-RELATED"/>
    <property type="match status" value="1"/>
</dbReference>
<keyword evidence="4" id="KW-0788">Thiol protease</keyword>
<dbReference type="Proteomes" id="UP000632858">
    <property type="component" value="Unassembled WGS sequence"/>
</dbReference>
<feature type="signal peptide" evidence="5">
    <location>
        <begin position="1"/>
        <end position="21"/>
    </location>
</feature>
<dbReference type="PANTHER" id="PTHR47053">
    <property type="entry name" value="MUREIN DD-ENDOPEPTIDASE MEPH-RELATED"/>
    <property type="match status" value="1"/>
</dbReference>
<dbReference type="InterPro" id="IPR027017">
    <property type="entry name" value="P60_peptidase_YkfC"/>
</dbReference>
<comment type="caution">
    <text evidence="7">The sequence shown here is derived from an EMBL/GenBank/DDBJ whole genome shotgun (WGS) entry which is preliminary data.</text>
</comment>
<accession>A0A917FGZ0</accession>
<feature type="chain" id="PRO_5037204584" description="NlpC/P60 domain-containing protein" evidence="5">
    <location>
        <begin position="22"/>
        <end position="464"/>
    </location>
</feature>
<evidence type="ECO:0000256" key="2">
    <source>
        <dbReference type="ARBA" id="ARBA00022670"/>
    </source>
</evidence>
<evidence type="ECO:0000259" key="6">
    <source>
        <dbReference type="PROSITE" id="PS51935"/>
    </source>
</evidence>
<dbReference type="GO" id="GO:0008234">
    <property type="term" value="F:cysteine-type peptidase activity"/>
    <property type="evidence" value="ECO:0007669"/>
    <property type="project" value="UniProtKB-KW"/>
</dbReference>
<sequence length="464" mass="51508">MTSLRHLCLLFLAGLSLGLGAAERAEPDWARIGLTPERLAPGYWLSRASSGERVLISAQTIAERNERLLRTEPSMVHWPSWPASLPPEDIRRRIETLTGRLNTPLFRNADTEIAQAEIDAWLDNRALERIEAADDRLFGLVVKRAAVRRLPSAQRAFDRNGGIDIDRLQESALFPGTPVAVLHESRDGRWLFVQAENYAGWVETDAVGIAGRAEVMRYAARQPRRHITGSQVRTVYHPYAEEVSELRLDMGASFPLRTDWPLSKPVNGQGALGAWIIDVPLRLDNGMLHIKPALIPRAADTAAGPLPASQANLIRQAFKFLGERYGWGHDYQGRDCSGFVSEIYRSLGIRLPRNTGDQARTPVFERIAYGPELGRAERLARLKQLRIGDLVFIPGHVMLVVGHDEFGPWVIHDAHRSALMVDGRFTALPMNGVGVTPLLAMALSEQRLYADAVTAVQRILSDGG</sequence>
<dbReference type="Pfam" id="PF00877">
    <property type="entry name" value="NLPC_P60"/>
    <property type="match status" value="1"/>
</dbReference>
<evidence type="ECO:0000313" key="8">
    <source>
        <dbReference type="Proteomes" id="UP000632858"/>
    </source>
</evidence>
<dbReference type="EMBL" id="BMFO01000001">
    <property type="protein sequence ID" value="GGF82110.1"/>
    <property type="molecule type" value="Genomic_DNA"/>
</dbReference>
<feature type="domain" description="NlpC/P60" evidence="6">
    <location>
        <begin position="307"/>
        <end position="460"/>
    </location>
</feature>
<evidence type="ECO:0000256" key="4">
    <source>
        <dbReference type="ARBA" id="ARBA00022807"/>
    </source>
</evidence>
<dbReference type="GO" id="GO:0006508">
    <property type="term" value="P:proteolysis"/>
    <property type="evidence" value="ECO:0007669"/>
    <property type="project" value="UniProtKB-KW"/>
</dbReference>